<dbReference type="RefSeq" id="WP_407329602.1">
    <property type="nucleotide sequence ID" value="NZ_CP136865.1"/>
</dbReference>
<gene>
    <name evidence="2" type="ORF">R0137_06910</name>
</gene>
<dbReference type="Proteomes" id="UP001626549">
    <property type="component" value="Chromosome"/>
</dbReference>
<evidence type="ECO:0000259" key="1">
    <source>
        <dbReference type="Pfam" id="PF13480"/>
    </source>
</evidence>
<keyword evidence="2" id="KW-0012">Acyltransferase</keyword>
<evidence type="ECO:0000313" key="3">
    <source>
        <dbReference type="Proteomes" id="UP001626549"/>
    </source>
</evidence>
<accession>A0ABZ0IFJ2</accession>
<evidence type="ECO:0000313" key="2">
    <source>
        <dbReference type="EMBL" id="WOJ98293.1"/>
    </source>
</evidence>
<dbReference type="GO" id="GO:0016746">
    <property type="term" value="F:acyltransferase activity"/>
    <property type="evidence" value="ECO:0007669"/>
    <property type="project" value="UniProtKB-KW"/>
</dbReference>
<proteinExistence type="predicted"/>
<dbReference type="EC" id="2.3.1.-" evidence="2"/>
<organism evidence="2 3">
    <name type="scientific">Congregibacter brevis</name>
    <dbReference type="NCBI Taxonomy" id="3081201"/>
    <lineage>
        <taxon>Bacteria</taxon>
        <taxon>Pseudomonadati</taxon>
        <taxon>Pseudomonadota</taxon>
        <taxon>Gammaproteobacteria</taxon>
        <taxon>Cellvibrionales</taxon>
        <taxon>Halieaceae</taxon>
        <taxon>Congregibacter</taxon>
    </lineage>
</organism>
<dbReference type="Pfam" id="PF13480">
    <property type="entry name" value="Acetyltransf_6"/>
    <property type="match status" value="1"/>
</dbReference>
<keyword evidence="3" id="KW-1185">Reference proteome</keyword>
<dbReference type="PANTHER" id="PTHR36174">
    <property type="entry name" value="LIPID II:GLYCINE GLYCYLTRANSFERASE"/>
    <property type="match status" value="1"/>
</dbReference>
<sequence length="363" mass="41014">MSESSVDNQEYLEVRRASDSDAVLWDQFVSSHPNASPYHRWAWKLAMEDSYGLKTHYYIAISQRDGIAGVLPAARIPSLLGASRTCSLPYCDLGQPLTVAQHIADRLLETLQRDENVIHQVRASCDVESSLNTVEPKTGQKFRLLLDLPENPADLFSGFKSKHRSQINKAKKNGLVATLGNSPYRVKQFYSVFTRNMRNLGSPTHSLAWFLAIAQHYADNCTVGLVMHGDEVIAGGLVLFTPDKAAIPWASTLREFNKLSPNMLLYWSLLEHATERKCKQFDFGRSSYGEGTYRFKTQWGAEPLALRWVNYDKDGNTEEVMLQHQQSGNLRGTLRRTLEAVWRHVPLPVTIALGSRFRPFVSL</sequence>
<dbReference type="InterPro" id="IPR016181">
    <property type="entry name" value="Acyl_CoA_acyltransferase"/>
</dbReference>
<keyword evidence="2" id="KW-0808">Transferase</keyword>
<dbReference type="InterPro" id="IPR050644">
    <property type="entry name" value="PG_Glycine_Bridge_Synth"/>
</dbReference>
<feature type="domain" description="BioF2-like acetyltransferase" evidence="1">
    <location>
        <begin position="160"/>
        <end position="296"/>
    </location>
</feature>
<dbReference type="Gene3D" id="3.40.630.30">
    <property type="match status" value="1"/>
</dbReference>
<name>A0ABZ0IFJ2_9GAMM</name>
<reference evidence="2 3" key="1">
    <citation type="submission" date="2023-10" db="EMBL/GenBank/DDBJ databases">
        <title>Two novel species belonging to the OM43/NOR5 clade.</title>
        <authorList>
            <person name="Park M."/>
        </authorList>
    </citation>
    <scope>NUCLEOTIDE SEQUENCE [LARGE SCALE GENOMIC DNA]</scope>
    <source>
        <strain evidence="2 3">IMCC45268</strain>
    </source>
</reference>
<dbReference type="EMBL" id="CP136865">
    <property type="protein sequence ID" value="WOJ98293.1"/>
    <property type="molecule type" value="Genomic_DNA"/>
</dbReference>
<protein>
    <submittedName>
        <fullName evidence="2">GNAT family N-acetyltransferase</fullName>
        <ecNumber evidence="2">2.3.1.-</ecNumber>
    </submittedName>
</protein>
<dbReference type="SUPFAM" id="SSF55729">
    <property type="entry name" value="Acyl-CoA N-acyltransferases (Nat)"/>
    <property type="match status" value="1"/>
</dbReference>
<dbReference type="PANTHER" id="PTHR36174:SF1">
    <property type="entry name" value="LIPID II:GLYCINE GLYCYLTRANSFERASE"/>
    <property type="match status" value="1"/>
</dbReference>
<dbReference type="InterPro" id="IPR038740">
    <property type="entry name" value="BioF2-like_GNAT_dom"/>
</dbReference>